<dbReference type="Proteomes" id="UP001597467">
    <property type="component" value="Unassembled WGS sequence"/>
</dbReference>
<name>A0ABW5JYF5_9FLAO</name>
<evidence type="ECO:0000313" key="5">
    <source>
        <dbReference type="Proteomes" id="UP001597467"/>
    </source>
</evidence>
<dbReference type="Pfam" id="PF18962">
    <property type="entry name" value="Por_Secre_tail"/>
    <property type="match status" value="1"/>
</dbReference>
<accession>A0ABW5JYF5</accession>
<evidence type="ECO:0000313" key="4">
    <source>
        <dbReference type="EMBL" id="MFD2541546.1"/>
    </source>
</evidence>
<protein>
    <submittedName>
        <fullName evidence="4">T9SS type A sorting domain-containing protein</fullName>
    </submittedName>
</protein>
<gene>
    <name evidence="4" type="ORF">ACFSSB_04380</name>
</gene>
<comment type="caution">
    <text evidence="4">The sequence shown here is derived from an EMBL/GenBank/DDBJ whole genome shotgun (WGS) entry which is preliminary data.</text>
</comment>
<reference evidence="5" key="1">
    <citation type="journal article" date="2019" name="Int. J. Syst. Evol. Microbiol.">
        <title>The Global Catalogue of Microorganisms (GCM) 10K type strain sequencing project: providing services to taxonomists for standard genome sequencing and annotation.</title>
        <authorList>
            <consortium name="The Broad Institute Genomics Platform"/>
            <consortium name="The Broad Institute Genome Sequencing Center for Infectious Disease"/>
            <person name="Wu L."/>
            <person name="Ma J."/>
        </authorList>
    </citation>
    <scope>NUCLEOTIDE SEQUENCE [LARGE SCALE GENOMIC DNA]</scope>
    <source>
        <strain evidence="5">KCTC 42808</strain>
    </source>
</reference>
<feature type="domain" description="Secretion system C-terminal sorting" evidence="3">
    <location>
        <begin position="434"/>
        <end position="506"/>
    </location>
</feature>
<sequence>MNKNLTKKFLPNRKLKKALLFTLLSSVTVLKAQNYPEQELLSTVNYDSYEAPTGAFPDYLESFTENLSGSTITRISDKNVFGTTSIRVRHNYAKDQTWNSDGSLIKLAGYPAAILDGETFEFLYWRDIPSYGRWANTEPNYMYGTPGNQFVKFNVLNNTRVTLRTFSEYSSLDFGYGEGNQSNDDKYVGLIGQNGSDRTLIVYDIEEDQIVGTKNIGSSGDLDWFSVSQLGNFAVVSWRTDGSGATAGLKSYDLNFQNERHIYDITAHGDLGIDAYGNDVMVAYEGPDGWSNDSYVYCARLDGQGVTPLFQYPGGIWGGHISCRNTDRPGWAYVSEQCCTSHDVASREIFAIKLDDSGIIERYTKHNNDVSPGNGHSTMAVPNRDGTKILFASNWDDSSIMQDPNPPAWVLEYPQSLLSTNDNEIEETSNVLSVFPNPTNNVVTVKVSGQNNTVSAIQLHDFLGRTLINKVVNNENTLTVDLSSYPTGVYLLSVEINGKKETKKIIRN</sequence>
<feature type="signal peptide" evidence="2">
    <location>
        <begin position="1"/>
        <end position="32"/>
    </location>
</feature>
<evidence type="ECO:0000256" key="1">
    <source>
        <dbReference type="ARBA" id="ARBA00022729"/>
    </source>
</evidence>
<dbReference type="InterPro" id="IPR026444">
    <property type="entry name" value="Secre_tail"/>
</dbReference>
<keyword evidence="5" id="KW-1185">Reference proteome</keyword>
<evidence type="ECO:0000259" key="3">
    <source>
        <dbReference type="Pfam" id="PF18962"/>
    </source>
</evidence>
<dbReference type="RefSeq" id="WP_379901366.1">
    <property type="nucleotide sequence ID" value="NZ_JBHULM010000007.1"/>
</dbReference>
<dbReference type="NCBIfam" id="TIGR04183">
    <property type="entry name" value="Por_Secre_tail"/>
    <property type="match status" value="1"/>
</dbReference>
<keyword evidence="1 2" id="KW-0732">Signal</keyword>
<evidence type="ECO:0000256" key="2">
    <source>
        <dbReference type="SAM" id="SignalP"/>
    </source>
</evidence>
<dbReference type="EMBL" id="JBHULM010000007">
    <property type="protein sequence ID" value="MFD2541546.1"/>
    <property type="molecule type" value="Genomic_DNA"/>
</dbReference>
<organism evidence="4 5">
    <name type="scientific">Lacinutrix gracilariae</name>
    <dbReference type="NCBI Taxonomy" id="1747198"/>
    <lineage>
        <taxon>Bacteria</taxon>
        <taxon>Pseudomonadati</taxon>
        <taxon>Bacteroidota</taxon>
        <taxon>Flavobacteriia</taxon>
        <taxon>Flavobacteriales</taxon>
        <taxon>Flavobacteriaceae</taxon>
        <taxon>Lacinutrix</taxon>
    </lineage>
</organism>
<dbReference type="SUPFAM" id="SSF82171">
    <property type="entry name" value="DPP6 N-terminal domain-like"/>
    <property type="match status" value="1"/>
</dbReference>
<feature type="chain" id="PRO_5046290913" evidence="2">
    <location>
        <begin position="33"/>
        <end position="508"/>
    </location>
</feature>
<proteinExistence type="predicted"/>